<dbReference type="InterPro" id="IPR006132">
    <property type="entry name" value="Asp/Orn_carbamoyltranf_P-bd"/>
</dbReference>
<evidence type="ECO:0000256" key="1">
    <source>
        <dbReference type="ARBA" id="ARBA00007805"/>
    </source>
</evidence>
<proteinExistence type="inferred from homology"/>
<dbReference type="EC" id="2.1.3.3" evidence="2 5"/>
<dbReference type="PRINTS" id="PR00102">
    <property type="entry name" value="OTCASE"/>
</dbReference>
<dbReference type="PRINTS" id="PR00100">
    <property type="entry name" value="AOTCASE"/>
</dbReference>
<dbReference type="NCBIfam" id="TIGR00658">
    <property type="entry name" value="orni_carb_tr"/>
    <property type="match status" value="1"/>
</dbReference>
<organism evidence="9 10">
    <name type="scientific">Thermotomaculum hydrothermale</name>
    <dbReference type="NCBI Taxonomy" id="981385"/>
    <lineage>
        <taxon>Bacteria</taxon>
        <taxon>Pseudomonadati</taxon>
        <taxon>Acidobacteriota</taxon>
        <taxon>Holophagae</taxon>
        <taxon>Thermotomaculales</taxon>
        <taxon>Thermotomaculaceae</taxon>
        <taxon>Thermotomaculum</taxon>
    </lineage>
</organism>
<protein>
    <recommendedName>
        <fullName evidence="2 5">Ornithine carbamoyltransferase</fullName>
        <ecNumber evidence="2 5">2.1.3.3</ecNumber>
    </recommendedName>
</protein>
<evidence type="ECO:0000256" key="4">
    <source>
        <dbReference type="ARBA" id="ARBA00048772"/>
    </source>
</evidence>
<name>A0A7R6PL40_9BACT</name>
<dbReference type="Pfam" id="PF02729">
    <property type="entry name" value="OTCace_N"/>
    <property type="match status" value="1"/>
</dbReference>
<dbReference type="EMBL" id="AP017470">
    <property type="protein sequence ID" value="BBB32107.1"/>
    <property type="molecule type" value="Genomic_DNA"/>
</dbReference>
<sequence>MKHLLTLKDVKREEIFDIYNTADKLVENSGEYADFLKNKVIGLYFQKVSTRSRFAFESGIYRLGGNAIYFKTSELQLSRGESIFHTAKALSCYLDALVIRALSHQDVEDFANFGSIPVINSMSGMYIPIVALNIGYTVRKLKGELDNLNFVYVGDGYNTCHSLMLFCSLIGINLTVITPKDYEPNPEVVENCKEFCKKSGANLKVTNDLNAVEGADVIVTDVWVSIGMEDEKEKRRKDFKGYTVNSELVKKTGKEDVLIFHPMPLRIGEEICSDVRDRLVINEYTKNLMYVSQSILVNIFSKEEE</sequence>
<evidence type="ECO:0000256" key="6">
    <source>
        <dbReference type="RuleBase" id="RU003634"/>
    </source>
</evidence>
<feature type="domain" description="Aspartate/ornithine carbamoyltransferase carbamoyl-P binding" evidence="8">
    <location>
        <begin position="2"/>
        <end position="130"/>
    </location>
</feature>
<dbReference type="InterPro" id="IPR006131">
    <property type="entry name" value="Asp_carbamoyltransf_Asp/Orn-bd"/>
</dbReference>
<dbReference type="Gene3D" id="3.40.50.1370">
    <property type="entry name" value="Aspartate/ornithine carbamoyltransferase"/>
    <property type="match status" value="2"/>
</dbReference>
<dbReference type="KEGG" id="thyd:TTHT_0519"/>
<dbReference type="GO" id="GO:0019240">
    <property type="term" value="P:citrulline biosynthetic process"/>
    <property type="evidence" value="ECO:0007669"/>
    <property type="project" value="TreeGrafter"/>
</dbReference>
<dbReference type="GO" id="GO:0004585">
    <property type="term" value="F:ornithine carbamoyltransferase activity"/>
    <property type="evidence" value="ECO:0007669"/>
    <property type="project" value="UniProtKB-UniRule"/>
</dbReference>
<keyword evidence="3 6" id="KW-0808">Transferase</keyword>
<comment type="similarity">
    <text evidence="1">Belongs to the aspartate/ornithine carbamoyltransferase superfamily. OTCase family.</text>
</comment>
<dbReference type="Proteomes" id="UP000595564">
    <property type="component" value="Chromosome"/>
</dbReference>
<dbReference type="AlphaFoldDB" id="A0A7R6PL40"/>
<comment type="catalytic activity">
    <reaction evidence="4">
        <text>carbamoyl phosphate + L-ornithine = L-citrulline + phosphate + H(+)</text>
        <dbReference type="Rhea" id="RHEA:19513"/>
        <dbReference type="ChEBI" id="CHEBI:15378"/>
        <dbReference type="ChEBI" id="CHEBI:43474"/>
        <dbReference type="ChEBI" id="CHEBI:46911"/>
        <dbReference type="ChEBI" id="CHEBI:57743"/>
        <dbReference type="ChEBI" id="CHEBI:58228"/>
        <dbReference type="EC" id="2.1.3.3"/>
    </reaction>
</comment>
<evidence type="ECO:0000313" key="10">
    <source>
        <dbReference type="Proteomes" id="UP000595564"/>
    </source>
</evidence>
<dbReference type="GO" id="GO:0042450">
    <property type="term" value="P:L-arginine biosynthetic process via ornithine"/>
    <property type="evidence" value="ECO:0007669"/>
    <property type="project" value="UniProtKB-UniRule"/>
</dbReference>
<dbReference type="InterPro" id="IPR006130">
    <property type="entry name" value="Asp/Orn_carbamoylTrfase"/>
</dbReference>
<dbReference type="PANTHER" id="PTHR45753:SF3">
    <property type="entry name" value="ORNITHINE TRANSCARBAMYLASE, MITOCHONDRIAL"/>
    <property type="match status" value="1"/>
</dbReference>
<evidence type="ECO:0000256" key="3">
    <source>
        <dbReference type="ARBA" id="ARBA00022679"/>
    </source>
</evidence>
<dbReference type="Pfam" id="PF00185">
    <property type="entry name" value="OTCace"/>
    <property type="match status" value="1"/>
</dbReference>
<dbReference type="RefSeq" id="WP_201328446.1">
    <property type="nucleotide sequence ID" value="NZ_AP017470.1"/>
</dbReference>
<dbReference type="FunFam" id="3.40.50.1370:FF:000008">
    <property type="entry name" value="Ornithine carbamoyltransferase"/>
    <property type="match status" value="1"/>
</dbReference>
<evidence type="ECO:0000256" key="2">
    <source>
        <dbReference type="ARBA" id="ARBA00013007"/>
    </source>
</evidence>
<dbReference type="PANTHER" id="PTHR45753">
    <property type="entry name" value="ORNITHINE CARBAMOYLTRANSFERASE, MITOCHONDRIAL"/>
    <property type="match status" value="1"/>
</dbReference>
<dbReference type="InterPro" id="IPR002292">
    <property type="entry name" value="Orn/put_carbamltrans"/>
</dbReference>
<evidence type="ECO:0000256" key="5">
    <source>
        <dbReference type="NCBIfam" id="TIGR00658"/>
    </source>
</evidence>
<keyword evidence="10" id="KW-1185">Reference proteome</keyword>
<gene>
    <name evidence="9" type="ORF">TTHT_0519</name>
</gene>
<evidence type="ECO:0000259" key="8">
    <source>
        <dbReference type="Pfam" id="PF02729"/>
    </source>
</evidence>
<accession>A0A7R6PL40</accession>
<reference evidence="9 10" key="1">
    <citation type="journal article" date="2012" name="Extremophiles">
        <title>Thermotomaculum hydrothermale gen. nov., sp. nov., a novel heterotrophic thermophile within the phylum Acidobacteria from a deep-sea hydrothermal vent chimney in the Southern Okinawa Trough.</title>
        <authorList>
            <person name="Izumi H."/>
            <person name="Nunoura T."/>
            <person name="Miyazaki M."/>
            <person name="Mino S."/>
            <person name="Toki T."/>
            <person name="Takai K."/>
            <person name="Sako Y."/>
            <person name="Sawabe T."/>
            <person name="Nakagawa S."/>
        </authorList>
    </citation>
    <scope>NUCLEOTIDE SEQUENCE [LARGE SCALE GENOMIC DNA]</scope>
    <source>
        <strain evidence="9 10">AC55</strain>
    </source>
</reference>
<evidence type="ECO:0000259" key="7">
    <source>
        <dbReference type="Pfam" id="PF00185"/>
    </source>
</evidence>
<dbReference type="InterPro" id="IPR036901">
    <property type="entry name" value="Asp/Orn_carbamoylTrfase_sf"/>
</dbReference>
<dbReference type="GO" id="GO:0016597">
    <property type="term" value="F:amino acid binding"/>
    <property type="evidence" value="ECO:0007669"/>
    <property type="project" value="InterPro"/>
</dbReference>
<feature type="domain" description="Aspartate/ornithine carbamoyltransferase Asp/Orn-binding" evidence="7">
    <location>
        <begin position="147"/>
        <end position="297"/>
    </location>
</feature>
<dbReference type="SUPFAM" id="SSF53671">
    <property type="entry name" value="Aspartate/ornithine carbamoyltransferase"/>
    <property type="match status" value="1"/>
</dbReference>
<evidence type="ECO:0000313" key="9">
    <source>
        <dbReference type="EMBL" id="BBB32107.1"/>
    </source>
</evidence>